<dbReference type="InterPro" id="IPR036918">
    <property type="entry name" value="Pyrv_Knase_C_sf"/>
</dbReference>
<dbReference type="Gene3D" id="3.20.20.60">
    <property type="entry name" value="Phosphoenolpyruvate-binding domains"/>
    <property type="match status" value="1"/>
</dbReference>
<evidence type="ECO:0000256" key="9">
    <source>
        <dbReference type="ARBA" id="ARBA00022840"/>
    </source>
</evidence>
<keyword evidence="6" id="KW-0479">Metal-binding</keyword>
<dbReference type="GO" id="GO:0000287">
    <property type="term" value="F:magnesium ion binding"/>
    <property type="evidence" value="ECO:0007669"/>
    <property type="project" value="UniProtKB-UniRule"/>
</dbReference>
<dbReference type="UniPathway" id="UPA00109">
    <property type="reaction ID" value="UER00188"/>
</dbReference>
<dbReference type="FunFam" id="2.40.33.10:FF:000001">
    <property type="entry name" value="Pyruvate kinase"/>
    <property type="match status" value="1"/>
</dbReference>
<dbReference type="OrthoDB" id="9812123at2"/>
<dbReference type="InterPro" id="IPR015806">
    <property type="entry name" value="Pyrv_Knase_insert_dom_sf"/>
</dbReference>
<evidence type="ECO:0000256" key="8">
    <source>
        <dbReference type="ARBA" id="ARBA00022777"/>
    </source>
</evidence>
<sequence length="484" mass="52014">MKILRRRRTKLVATLGPASSNADMLAQLFQAGADVFRLNFSHGSHEDHGRNIDLIRDLEAKTGRPIGILADVQGPKLRVGRFMGGAIVLTPGQTFRLDLNPTPGDLMRANLPHPEIIGAAQIGSHLLLDDGKLKLRVTHVREDHLETVVVTGGRLSDRKGVNVPDVVLPIPALTEKDRADMEFALQRGVEYIGLSFVQRPEDVIEAKAIINGRAWVLSKLEKPQALDNLEEILALSDAVMVARGDLGVELPPEEVPLAQKRIIKAARALGKPVIVATQMLESMISAPTPTRAEASDVATAVYDGADAVMLSAETAAGQYPVEAVTIMDRIVGRVEKDGDWRVQTDRRRPETEKTVSGAIAAAARQVAQTIEASAIVALTNSSNTALRVARERPTAPILGLTPNLETARRLALTWGVHAKTAPVTHSMSETVQVASQIARTEGISEPGQDIVIVAGMPFGKSGSTNALRVAKVTRSAMTEPEFEG</sequence>
<dbReference type="SUPFAM" id="SSF51621">
    <property type="entry name" value="Phosphoenolpyruvate/pyruvate domain"/>
    <property type="match status" value="1"/>
</dbReference>
<dbReference type="Pfam" id="PF02887">
    <property type="entry name" value="PK_C"/>
    <property type="match status" value="1"/>
</dbReference>
<dbReference type="KEGG" id="aex:Astex_1896"/>
<dbReference type="EMBL" id="CP002395">
    <property type="protein sequence ID" value="ADU13559.1"/>
    <property type="molecule type" value="Genomic_DNA"/>
</dbReference>
<evidence type="ECO:0000259" key="16">
    <source>
        <dbReference type="Pfam" id="PF02887"/>
    </source>
</evidence>
<dbReference type="Gene3D" id="3.40.1380.20">
    <property type="entry name" value="Pyruvate kinase, C-terminal domain"/>
    <property type="match status" value="1"/>
</dbReference>
<dbReference type="SUPFAM" id="SSF52935">
    <property type="entry name" value="PK C-terminal domain-like"/>
    <property type="match status" value="1"/>
</dbReference>
<dbReference type="InterPro" id="IPR011037">
    <property type="entry name" value="Pyrv_Knase-like_insert_dom_sf"/>
</dbReference>
<proteinExistence type="inferred from homology"/>
<dbReference type="Gene3D" id="2.40.33.10">
    <property type="entry name" value="PK beta-barrel domain-like"/>
    <property type="match status" value="1"/>
</dbReference>
<dbReference type="Pfam" id="PF00224">
    <property type="entry name" value="PK"/>
    <property type="match status" value="1"/>
</dbReference>
<comment type="pathway">
    <text evidence="2 14">Carbohydrate degradation; glycolysis; pyruvate from D-glyceraldehyde 3-phosphate: step 5/5.</text>
</comment>
<evidence type="ECO:0000256" key="13">
    <source>
        <dbReference type="NCBIfam" id="TIGR01064"/>
    </source>
</evidence>
<evidence type="ECO:0000256" key="14">
    <source>
        <dbReference type="RuleBase" id="RU000504"/>
    </source>
</evidence>
<dbReference type="InterPro" id="IPR015793">
    <property type="entry name" value="Pyrv_Knase_brl"/>
</dbReference>
<keyword evidence="7" id="KW-0547">Nucleotide-binding</keyword>
<feature type="domain" description="Pyruvate kinase barrel" evidence="15">
    <location>
        <begin position="7"/>
        <end position="324"/>
    </location>
</feature>
<dbReference type="SUPFAM" id="SSF50800">
    <property type="entry name" value="PK beta-barrel domain-like"/>
    <property type="match status" value="1"/>
</dbReference>
<organism evidence="17 18">
    <name type="scientific">Asticcacaulis excentricus (strain ATCC 15261 / DSM 4724 / KCTC 12464 / NCIMB 9791 / VKM B-1370 / CB 48)</name>
    <dbReference type="NCBI Taxonomy" id="573065"/>
    <lineage>
        <taxon>Bacteria</taxon>
        <taxon>Pseudomonadati</taxon>
        <taxon>Pseudomonadota</taxon>
        <taxon>Alphaproteobacteria</taxon>
        <taxon>Caulobacterales</taxon>
        <taxon>Caulobacteraceae</taxon>
        <taxon>Asticcacaulis</taxon>
    </lineage>
</organism>
<evidence type="ECO:0000259" key="15">
    <source>
        <dbReference type="Pfam" id="PF00224"/>
    </source>
</evidence>
<evidence type="ECO:0000256" key="5">
    <source>
        <dbReference type="ARBA" id="ARBA00022679"/>
    </source>
</evidence>
<dbReference type="PRINTS" id="PR01050">
    <property type="entry name" value="PYRUVTKNASE"/>
</dbReference>
<comment type="similarity">
    <text evidence="3 14">Belongs to the pyruvate kinase family.</text>
</comment>
<comment type="cofactor">
    <cofactor evidence="1">
        <name>K(+)</name>
        <dbReference type="ChEBI" id="CHEBI:29103"/>
    </cofactor>
</comment>
<keyword evidence="9" id="KW-0067">ATP-binding</keyword>
<evidence type="ECO:0000256" key="6">
    <source>
        <dbReference type="ARBA" id="ARBA00022723"/>
    </source>
</evidence>
<evidence type="ECO:0000313" key="18">
    <source>
        <dbReference type="Proteomes" id="UP000001492"/>
    </source>
</evidence>
<dbReference type="Proteomes" id="UP000001492">
    <property type="component" value="Chromosome 1"/>
</dbReference>
<dbReference type="InterPro" id="IPR040442">
    <property type="entry name" value="Pyrv_kinase-like_dom_sf"/>
</dbReference>
<dbReference type="STRING" id="573065.Astex_1896"/>
<dbReference type="eggNOG" id="COG0469">
    <property type="taxonomic scope" value="Bacteria"/>
</dbReference>
<keyword evidence="18" id="KW-1185">Reference proteome</keyword>
<dbReference type="HOGENOM" id="CLU_015439_0_2_5"/>
<evidence type="ECO:0000256" key="10">
    <source>
        <dbReference type="ARBA" id="ARBA00022842"/>
    </source>
</evidence>
<dbReference type="GO" id="GO:0005524">
    <property type="term" value="F:ATP binding"/>
    <property type="evidence" value="ECO:0007669"/>
    <property type="project" value="UniProtKB-KW"/>
</dbReference>
<dbReference type="InterPro" id="IPR001697">
    <property type="entry name" value="Pyr_Knase"/>
</dbReference>
<evidence type="ECO:0000256" key="4">
    <source>
        <dbReference type="ARBA" id="ARBA00012142"/>
    </source>
</evidence>
<dbReference type="NCBIfam" id="NF004491">
    <property type="entry name" value="PRK05826.1"/>
    <property type="match status" value="1"/>
</dbReference>
<dbReference type="NCBIfam" id="NF004886">
    <property type="entry name" value="PRK06247.1"/>
    <property type="match status" value="1"/>
</dbReference>
<name>E8RKM5_ASTEC</name>
<dbReference type="PANTHER" id="PTHR11817">
    <property type="entry name" value="PYRUVATE KINASE"/>
    <property type="match status" value="1"/>
</dbReference>
<dbReference type="GO" id="GO:0004743">
    <property type="term" value="F:pyruvate kinase activity"/>
    <property type="evidence" value="ECO:0007669"/>
    <property type="project" value="UniProtKB-UniRule"/>
</dbReference>
<evidence type="ECO:0000256" key="11">
    <source>
        <dbReference type="ARBA" id="ARBA00023152"/>
    </source>
</evidence>
<evidence type="ECO:0000256" key="3">
    <source>
        <dbReference type="ARBA" id="ARBA00008663"/>
    </source>
</evidence>
<keyword evidence="5 14" id="KW-0808">Transferase</keyword>
<dbReference type="EC" id="2.7.1.40" evidence="4 13"/>
<dbReference type="InterPro" id="IPR015795">
    <property type="entry name" value="Pyrv_Knase_C"/>
</dbReference>
<dbReference type="GO" id="GO:0030955">
    <property type="term" value="F:potassium ion binding"/>
    <property type="evidence" value="ECO:0007669"/>
    <property type="project" value="UniProtKB-UniRule"/>
</dbReference>
<feature type="domain" description="Pyruvate kinase C-terminal" evidence="16">
    <location>
        <begin position="358"/>
        <end position="469"/>
    </location>
</feature>
<evidence type="ECO:0000256" key="1">
    <source>
        <dbReference type="ARBA" id="ARBA00001958"/>
    </source>
</evidence>
<evidence type="ECO:0000256" key="7">
    <source>
        <dbReference type="ARBA" id="ARBA00022741"/>
    </source>
</evidence>
<gene>
    <name evidence="17" type="ordered locus">Astex_1896</name>
</gene>
<reference evidence="18" key="1">
    <citation type="submission" date="2010-12" db="EMBL/GenBank/DDBJ databases">
        <title>Complete sequence of chromosome 1 of Asticcacaulis excentricus CB 48.</title>
        <authorList>
            <consortium name="US DOE Joint Genome Institute"/>
            <person name="Lucas S."/>
            <person name="Copeland A."/>
            <person name="Lapidus A."/>
            <person name="Cheng J.-F."/>
            <person name="Bruce D."/>
            <person name="Goodwin L."/>
            <person name="Pitluck S."/>
            <person name="Teshima H."/>
            <person name="Davenport K."/>
            <person name="Detter J.C."/>
            <person name="Han C."/>
            <person name="Tapia R."/>
            <person name="Land M."/>
            <person name="Hauser L."/>
            <person name="Jeffries C."/>
            <person name="Kyrpides N."/>
            <person name="Ivanova N."/>
            <person name="Ovchinnikova G."/>
            <person name="Brun Y.V."/>
            <person name="Woyke T."/>
        </authorList>
    </citation>
    <scope>NUCLEOTIDE SEQUENCE [LARGE SCALE GENOMIC DNA]</scope>
    <source>
        <strain evidence="18">ATCC 15261 / DSM 4724 / KCTC 12464 / NCIMB 9791 / VKM B-1370 / CB 48</strain>
    </source>
</reference>
<dbReference type="NCBIfam" id="TIGR01064">
    <property type="entry name" value="pyruv_kin"/>
    <property type="match status" value="1"/>
</dbReference>
<protein>
    <recommendedName>
        <fullName evidence="4 13">Pyruvate kinase</fullName>
        <ecNumber evidence="4 13">2.7.1.40</ecNumber>
    </recommendedName>
</protein>
<evidence type="ECO:0000313" key="17">
    <source>
        <dbReference type="EMBL" id="ADU13559.1"/>
    </source>
</evidence>
<comment type="catalytic activity">
    <reaction evidence="14">
        <text>pyruvate + ATP = phosphoenolpyruvate + ADP + H(+)</text>
        <dbReference type="Rhea" id="RHEA:18157"/>
        <dbReference type="ChEBI" id="CHEBI:15361"/>
        <dbReference type="ChEBI" id="CHEBI:15378"/>
        <dbReference type="ChEBI" id="CHEBI:30616"/>
        <dbReference type="ChEBI" id="CHEBI:58702"/>
        <dbReference type="ChEBI" id="CHEBI:456216"/>
        <dbReference type="EC" id="2.7.1.40"/>
    </reaction>
</comment>
<keyword evidence="8 14" id="KW-0418">Kinase</keyword>
<keyword evidence="10 14" id="KW-0460">Magnesium</keyword>
<evidence type="ECO:0000256" key="2">
    <source>
        <dbReference type="ARBA" id="ARBA00004997"/>
    </source>
</evidence>
<keyword evidence="11 14" id="KW-0324">Glycolysis</keyword>
<dbReference type="PROSITE" id="PS00110">
    <property type="entry name" value="PYRUVATE_KINASE"/>
    <property type="match status" value="1"/>
</dbReference>
<dbReference type="InterPro" id="IPR015813">
    <property type="entry name" value="Pyrv/PenolPyrv_kinase-like_dom"/>
</dbReference>
<dbReference type="AlphaFoldDB" id="E8RKM5"/>
<dbReference type="InterPro" id="IPR018209">
    <property type="entry name" value="Pyrv_Knase_AS"/>
</dbReference>
<evidence type="ECO:0000256" key="12">
    <source>
        <dbReference type="ARBA" id="ARBA00023317"/>
    </source>
</evidence>
<dbReference type="GO" id="GO:0016301">
    <property type="term" value="F:kinase activity"/>
    <property type="evidence" value="ECO:0007669"/>
    <property type="project" value="UniProtKB-KW"/>
</dbReference>
<dbReference type="NCBIfam" id="NF004978">
    <property type="entry name" value="PRK06354.1"/>
    <property type="match status" value="1"/>
</dbReference>
<accession>E8RKM5</accession>
<keyword evidence="12 17" id="KW-0670">Pyruvate</keyword>